<evidence type="ECO:0000313" key="9">
    <source>
        <dbReference type="Proteomes" id="UP000663499"/>
    </source>
</evidence>
<sequence length="281" mass="31832">MDTDQSSLGTLYLVATPIGNLEDMSFRAVRTLKEVSLIAAEDTRHTRKLLQHYEITTPMVSYHQHNEKLRSEELVKALTEGKSIGLVSDAGTPGISDPGEELVRRCLEEDIPVTIVPGANAAVSALVISGLSARSFCFLGFLSPNKTERQEQLDQLRSMKGTAILYEAPHRLQKTLKVLLEELGDITVSLVRELTKIHETVWRGNISRAIMEMENQRPRGEYVVLLQLENDKNAETFWQDWTLEQHMDHYLSQGQTKKEAVKTIAKDRGVPKREIYDIFMK</sequence>
<dbReference type="Gene3D" id="3.40.1010.10">
    <property type="entry name" value="Cobalt-precorrin-4 Transmethylase, Domain 1"/>
    <property type="match status" value="1"/>
</dbReference>
<gene>
    <name evidence="6 8" type="primary">rsmI</name>
    <name evidence="8" type="ORF">J0B03_06875</name>
</gene>
<protein>
    <recommendedName>
        <fullName evidence="6">Ribosomal RNA small subunit methyltransferase I</fullName>
        <ecNumber evidence="6">2.1.1.198</ecNumber>
    </recommendedName>
    <alternativeName>
        <fullName evidence="6">16S rRNA 2'-O-ribose C1402 methyltransferase</fullName>
    </alternativeName>
    <alternativeName>
        <fullName evidence="6">rRNA (cytidine-2'-O-)-methyltransferase RsmI</fullName>
    </alternativeName>
</protein>
<evidence type="ECO:0000259" key="7">
    <source>
        <dbReference type="Pfam" id="PF00590"/>
    </source>
</evidence>
<evidence type="ECO:0000256" key="3">
    <source>
        <dbReference type="ARBA" id="ARBA00022603"/>
    </source>
</evidence>
<evidence type="ECO:0000256" key="4">
    <source>
        <dbReference type="ARBA" id="ARBA00022679"/>
    </source>
</evidence>
<comment type="similarity">
    <text evidence="6">Belongs to the methyltransferase superfamily. RsmI family.</text>
</comment>
<dbReference type="PIRSF" id="PIRSF005917">
    <property type="entry name" value="MTase_YraL"/>
    <property type="match status" value="1"/>
</dbReference>
<dbReference type="FunFam" id="3.30.950.10:FF:000002">
    <property type="entry name" value="Ribosomal RNA small subunit methyltransferase I"/>
    <property type="match status" value="1"/>
</dbReference>
<dbReference type="Pfam" id="PF00590">
    <property type="entry name" value="TP_methylase"/>
    <property type="match status" value="1"/>
</dbReference>
<accession>A0A974XD11</accession>
<keyword evidence="9" id="KW-1185">Reference proteome</keyword>
<dbReference type="AlphaFoldDB" id="A0A974XD11"/>
<dbReference type="GO" id="GO:0005737">
    <property type="term" value="C:cytoplasm"/>
    <property type="evidence" value="ECO:0007669"/>
    <property type="project" value="UniProtKB-SubCell"/>
</dbReference>
<dbReference type="SUPFAM" id="SSF53790">
    <property type="entry name" value="Tetrapyrrole methylase"/>
    <property type="match status" value="1"/>
</dbReference>
<dbReference type="InterPro" id="IPR000878">
    <property type="entry name" value="4pyrrol_Mease"/>
</dbReference>
<keyword evidence="3 6" id="KW-0489">Methyltransferase</keyword>
<dbReference type="EMBL" id="CP071444">
    <property type="protein sequence ID" value="QSX07559.1"/>
    <property type="molecule type" value="Genomic_DNA"/>
</dbReference>
<dbReference type="PANTHER" id="PTHR46111:SF1">
    <property type="entry name" value="RIBOSOMAL RNA SMALL SUBUNIT METHYLTRANSFERASE I"/>
    <property type="match status" value="1"/>
</dbReference>
<dbReference type="InterPro" id="IPR014776">
    <property type="entry name" value="4pyrrole_Mease_sub2"/>
</dbReference>
<keyword evidence="2 6" id="KW-0698">rRNA processing</keyword>
<dbReference type="InterPro" id="IPR035996">
    <property type="entry name" value="4pyrrol_Methylase_sf"/>
</dbReference>
<keyword evidence="4 6" id="KW-0808">Transferase</keyword>
<dbReference type="PANTHER" id="PTHR46111">
    <property type="entry name" value="RIBOSOMAL RNA SMALL SUBUNIT METHYLTRANSFERASE I"/>
    <property type="match status" value="1"/>
</dbReference>
<dbReference type="CDD" id="cd11648">
    <property type="entry name" value="RsmI"/>
    <property type="match status" value="1"/>
</dbReference>
<keyword evidence="1 6" id="KW-0963">Cytoplasm</keyword>
<dbReference type="KEGG" id="alka:J0B03_06875"/>
<evidence type="ECO:0000256" key="6">
    <source>
        <dbReference type="HAMAP-Rule" id="MF_01877"/>
    </source>
</evidence>
<dbReference type="NCBIfam" id="TIGR00096">
    <property type="entry name" value="16S rRNA (cytidine(1402)-2'-O)-methyltransferase"/>
    <property type="match status" value="1"/>
</dbReference>
<dbReference type="GO" id="GO:0070677">
    <property type="term" value="F:rRNA (cytosine-2'-O-)-methyltransferase activity"/>
    <property type="evidence" value="ECO:0007669"/>
    <property type="project" value="UniProtKB-UniRule"/>
</dbReference>
<evidence type="ECO:0000256" key="5">
    <source>
        <dbReference type="ARBA" id="ARBA00022691"/>
    </source>
</evidence>
<evidence type="ECO:0000256" key="2">
    <source>
        <dbReference type="ARBA" id="ARBA00022552"/>
    </source>
</evidence>
<name>A0A974XD11_9FIRM</name>
<dbReference type="RefSeq" id="WP_207298901.1">
    <property type="nucleotide sequence ID" value="NZ_CP071444.1"/>
</dbReference>
<dbReference type="Proteomes" id="UP000663499">
    <property type="component" value="Chromosome"/>
</dbReference>
<dbReference type="InterPro" id="IPR014777">
    <property type="entry name" value="4pyrrole_Mease_sub1"/>
</dbReference>
<proteinExistence type="inferred from homology"/>
<comment type="catalytic activity">
    <reaction evidence="6">
        <text>cytidine(1402) in 16S rRNA + S-adenosyl-L-methionine = 2'-O-methylcytidine(1402) in 16S rRNA + S-adenosyl-L-homocysteine + H(+)</text>
        <dbReference type="Rhea" id="RHEA:42924"/>
        <dbReference type="Rhea" id="RHEA-COMP:10285"/>
        <dbReference type="Rhea" id="RHEA-COMP:10286"/>
        <dbReference type="ChEBI" id="CHEBI:15378"/>
        <dbReference type="ChEBI" id="CHEBI:57856"/>
        <dbReference type="ChEBI" id="CHEBI:59789"/>
        <dbReference type="ChEBI" id="CHEBI:74495"/>
        <dbReference type="ChEBI" id="CHEBI:82748"/>
        <dbReference type="EC" id="2.1.1.198"/>
    </reaction>
</comment>
<dbReference type="EC" id="2.1.1.198" evidence="6"/>
<dbReference type="Gene3D" id="3.30.950.10">
    <property type="entry name" value="Methyltransferase, Cobalt-precorrin-4 Transmethylase, Domain 2"/>
    <property type="match status" value="1"/>
</dbReference>
<keyword evidence="5 6" id="KW-0949">S-adenosyl-L-methionine</keyword>
<dbReference type="InterPro" id="IPR008189">
    <property type="entry name" value="rRNA_ssu_MeTfrase_I"/>
</dbReference>
<dbReference type="InterPro" id="IPR018063">
    <property type="entry name" value="SAM_MeTrfase_RsmI_CS"/>
</dbReference>
<dbReference type="PROSITE" id="PS01296">
    <property type="entry name" value="RSMI"/>
    <property type="match status" value="1"/>
</dbReference>
<evidence type="ECO:0000256" key="1">
    <source>
        <dbReference type="ARBA" id="ARBA00022490"/>
    </source>
</evidence>
<comment type="subcellular location">
    <subcellularLocation>
        <location evidence="6">Cytoplasm</location>
    </subcellularLocation>
</comment>
<organism evidence="8 9">
    <name type="scientific">Alkalibacter rhizosphaerae</name>
    <dbReference type="NCBI Taxonomy" id="2815577"/>
    <lineage>
        <taxon>Bacteria</taxon>
        <taxon>Bacillati</taxon>
        <taxon>Bacillota</taxon>
        <taxon>Clostridia</taxon>
        <taxon>Eubacteriales</taxon>
        <taxon>Eubacteriaceae</taxon>
        <taxon>Alkalibacter</taxon>
    </lineage>
</organism>
<evidence type="ECO:0000313" key="8">
    <source>
        <dbReference type="EMBL" id="QSX07559.1"/>
    </source>
</evidence>
<feature type="domain" description="Tetrapyrrole methylase" evidence="7">
    <location>
        <begin position="10"/>
        <end position="208"/>
    </location>
</feature>
<dbReference type="FunFam" id="3.40.1010.10:FF:000002">
    <property type="entry name" value="Ribosomal RNA small subunit methyltransferase I"/>
    <property type="match status" value="1"/>
</dbReference>
<comment type="function">
    <text evidence="6">Catalyzes the 2'-O-methylation of the ribose of cytidine 1402 (C1402) in 16S rRNA.</text>
</comment>
<dbReference type="HAMAP" id="MF_01877">
    <property type="entry name" value="16SrRNA_methyltr_I"/>
    <property type="match status" value="1"/>
</dbReference>
<reference evidence="8" key="1">
    <citation type="submission" date="2021-03" db="EMBL/GenBank/DDBJ databases">
        <title>Alkalibacter marinus sp. nov., isolated from tidal flat sediment.</title>
        <authorList>
            <person name="Namirimu T."/>
            <person name="Yang J.-A."/>
            <person name="Yang S.-H."/>
            <person name="Kim Y.-J."/>
            <person name="Kwon K.K."/>
        </authorList>
    </citation>
    <scope>NUCLEOTIDE SEQUENCE</scope>
    <source>
        <strain evidence="8">ES005</strain>
    </source>
</reference>